<dbReference type="InterPro" id="IPR036390">
    <property type="entry name" value="WH_DNA-bd_sf"/>
</dbReference>
<dbReference type="Pfam" id="PF01047">
    <property type="entry name" value="MarR"/>
    <property type="match status" value="1"/>
</dbReference>
<dbReference type="Gene3D" id="1.10.10.10">
    <property type="entry name" value="Winged helix-like DNA-binding domain superfamily/Winged helix DNA-binding domain"/>
    <property type="match status" value="1"/>
</dbReference>
<evidence type="ECO:0000313" key="2">
    <source>
        <dbReference type="EMBL" id="RNL41826.1"/>
    </source>
</evidence>
<protein>
    <recommendedName>
        <fullName evidence="1">HTH marR-type domain-containing protein</fullName>
    </recommendedName>
</protein>
<dbReference type="EMBL" id="QICD01000019">
    <property type="protein sequence ID" value="RNL41826.1"/>
    <property type="molecule type" value="Genomic_DNA"/>
</dbReference>
<comment type="caution">
    <text evidence="2">The sequence shown here is derived from an EMBL/GenBank/DDBJ whole genome shotgun (WGS) entry which is preliminary data.</text>
</comment>
<evidence type="ECO:0000259" key="1">
    <source>
        <dbReference type="Pfam" id="PF01047"/>
    </source>
</evidence>
<accession>A0A3N0B5E2</accession>
<dbReference type="GO" id="GO:0003700">
    <property type="term" value="F:DNA-binding transcription factor activity"/>
    <property type="evidence" value="ECO:0007669"/>
    <property type="project" value="InterPro"/>
</dbReference>
<dbReference type="InterPro" id="IPR000835">
    <property type="entry name" value="HTH_MarR-typ"/>
</dbReference>
<dbReference type="AlphaFoldDB" id="A0A3N0B5E2"/>
<dbReference type="InterPro" id="IPR036388">
    <property type="entry name" value="WH-like_DNA-bd_sf"/>
</dbReference>
<evidence type="ECO:0000313" key="3">
    <source>
        <dbReference type="Proteomes" id="UP000278632"/>
    </source>
</evidence>
<sequence length="131" mass="14327">MPGTPAASQEKAPPFVSCERGLSLIAPHNMFRVNIFRRVREGVVAKDVLPHGKGQAVSLETLAKLNDNERLALRLVAEEGRITTSNLVEKAGVSKPTASRVLKSLVDEGLLVWHGKNRTDPFQYYGPPAKL</sequence>
<reference evidence="3" key="1">
    <citation type="submission" date="2018-05" db="EMBL/GenBank/DDBJ databases">
        <title>Genome Sequencing of selected type strains of the family Eggerthellaceae.</title>
        <authorList>
            <person name="Danylec N."/>
            <person name="Stoll D.A."/>
            <person name="Doetsch A."/>
            <person name="Huch M."/>
        </authorList>
    </citation>
    <scope>NUCLEOTIDE SEQUENCE [LARGE SCALE GENOMIC DNA]</scope>
    <source>
        <strain evidence="3">DSM 16106</strain>
    </source>
</reference>
<dbReference type="InterPro" id="IPR011991">
    <property type="entry name" value="ArsR-like_HTH"/>
</dbReference>
<name>A0A3N0B5E2_9ACTN</name>
<keyword evidence="3" id="KW-1185">Reference proteome</keyword>
<dbReference type="CDD" id="cd00090">
    <property type="entry name" value="HTH_ARSR"/>
    <property type="match status" value="1"/>
</dbReference>
<dbReference type="GO" id="GO:0043565">
    <property type="term" value="F:sequence-specific DNA binding"/>
    <property type="evidence" value="ECO:0007669"/>
    <property type="project" value="InterPro"/>
</dbReference>
<gene>
    <name evidence="2" type="ORF">DMP08_09050</name>
</gene>
<dbReference type="InterPro" id="IPR000485">
    <property type="entry name" value="AsnC-type_HTH_dom"/>
</dbReference>
<feature type="domain" description="HTH marR-type" evidence="1">
    <location>
        <begin position="65"/>
        <end position="111"/>
    </location>
</feature>
<dbReference type="Proteomes" id="UP000278632">
    <property type="component" value="Unassembled WGS sequence"/>
</dbReference>
<dbReference type="PRINTS" id="PR00033">
    <property type="entry name" value="HTHASNC"/>
</dbReference>
<dbReference type="SUPFAM" id="SSF46785">
    <property type="entry name" value="Winged helix' DNA-binding domain"/>
    <property type="match status" value="1"/>
</dbReference>
<proteinExistence type="predicted"/>
<organism evidence="2 3">
    <name type="scientific">Paraeggerthella hongkongensis</name>
    <dbReference type="NCBI Taxonomy" id="230658"/>
    <lineage>
        <taxon>Bacteria</taxon>
        <taxon>Bacillati</taxon>
        <taxon>Actinomycetota</taxon>
        <taxon>Coriobacteriia</taxon>
        <taxon>Eggerthellales</taxon>
        <taxon>Eggerthellaceae</taxon>
        <taxon>Paraeggerthella</taxon>
    </lineage>
</organism>